<feature type="region of interest" description="Disordered" evidence="1">
    <location>
        <begin position="133"/>
        <end position="153"/>
    </location>
</feature>
<evidence type="ECO:0000256" key="1">
    <source>
        <dbReference type="SAM" id="MobiDB-lite"/>
    </source>
</evidence>
<feature type="chain" id="PRO_5025603538" evidence="2">
    <location>
        <begin position="20"/>
        <end position="153"/>
    </location>
</feature>
<gene>
    <name evidence="3" type="ORF">FJT64_027182</name>
</gene>
<keyword evidence="4" id="KW-1185">Reference proteome</keyword>
<dbReference type="Proteomes" id="UP000440578">
    <property type="component" value="Unassembled WGS sequence"/>
</dbReference>
<proteinExistence type="predicted"/>
<reference evidence="3 4" key="1">
    <citation type="submission" date="2019-07" db="EMBL/GenBank/DDBJ databases">
        <title>Draft genome assembly of a fouling barnacle, Amphibalanus amphitrite (Darwin, 1854): The first reference genome for Thecostraca.</title>
        <authorList>
            <person name="Kim W."/>
        </authorList>
    </citation>
    <scope>NUCLEOTIDE SEQUENCE [LARGE SCALE GENOMIC DNA]</scope>
    <source>
        <strain evidence="3">SNU_AA5</strain>
        <tissue evidence="3">Soma without cirri and trophi</tissue>
    </source>
</reference>
<feature type="compositionally biased region" description="Basic and acidic residues" evidence="1">
    <location>
        <begin position="133"/>
        <end position="143"/>
    </location>
</feature>
<sequence length="153" mass="17102">MAARRTLMAAAILAAAVAAAYEYDYTKQELNVGVVLPYSSWRRREYLNHIRTAVGAVRKARGALTFLEHFQLTALGVHMDMLKLSASPTSDSSFVRGYWRSLVMPLGEINRRLTFPQQYALSTASVTLGMMKDESSPMSEWRRPGGRLNDTGQ</sequence>
<evidence type="ECO:0000313" key="3">
    <source>
        <dbReference type="EMBL" id="KAF0300285.1"/>
    </source>
</evidence>
<organism evidence="3 4">
    <name type="scientific">Amphibalanus amphitrite</name>
    <name type="common">Striped barnacle</name>
    <name type="synonym">Balanus amphitrite</name>
    <dbReference type="NCBI Taxonomy" id="1232801"/>
    <lineage>
        <taxon>Eukaryota</taxon>
        <taxon>Metazoa</taxon>
        <taxon>Ecdysozoa</taxon>
        <taxon>Arthropoda</taxon>
        <taxon>Crustacea</taxon>
        <taxon>Multicrustacea</taxon>
        <taxon>Cirripedia</taxon>
        <taxon>Thoracica</taxon>
        <taxon>Thoracicalcarea</taxon>
        <taxon>Balanomorpha</taxon>
        <taxon>Balanoidea</taxon>
        <taxon>Balanidae</taxon>
        <taxon>Amphibalaninae</taxon>
        <taxon>Amphibalanus</taxon>
    </lineage>
</organism>
<evidence type="ECO:0000256" key="2">
    <source>
        <dbReference type="SAM" id="SignalP"/>
    </source>
</evidence>
<accession>A0A6A4W1H5</accession>
<dbReference type="AlphaFoldDB" id="A0A6A4W1H5"/>
<protein>
    <submittedName>
        <fullName evidence="3">Uncharacterized protein</fullName>
    </submittedName>
</protein>
<dbReference type="EMBL" id="VIIS01001274">
    <property type="protein sequence ID" value="KAF0300285.1"/>
    <property type="molecule type" value="Genomic_DNA"/>
</dbReference>
<dbReference type="OrthoDB" id="5984008at2759"/>
<evidence type="ECO:0000313" key="4">
    <source>
        <dbReference type="Proteomes" id="UP000440578"/>
    </source>
</evidence>
<name>A0A6A4W1H5_AMPAM</name>
<keyword evidence="2" id="KW-0732">Signal</keyword>
<comment type="caution">
    <text evidence="3">The sequence shown here is derived from an EMBL/GenBank/DDBJ whole genome shotgun (WGS) entry which is preliminary data.</text>
</comment>
<feature type="signal peptide" evidence="2">
    <location>
        <begin position="1"/>
        <end position="19"/>
    </location>
</feature>